<feature type="compositionally biased region" description="Polar residues" evidence="2">
    <location>
        <begin position="1557"/>
        <end position="1602"/>
    </location>
</feature>
<feature type="region of interest" description="Disordered" evidence="2">
    <location>
        <begin position="729"/>
        <end position="777"/>
    </location>
</feature>
<feature type="region of interest" description="Disordered" evidence="2">
    <location>
        <begin position="185"/>
        <end position="213"/>
    </location>
</feature>
<dbReference type="SUPFAM" id="SSF111347">
    <property type="entry name" value="Rap/Ran-GAP"/>
    <property type="match status" value="1"/>
</dbReference>
<accession>A0A9P6R9J0</accession>
<feature type="compositionally biased region" description="Polar residues" evidence="2">
    <location>
        <begin position="1327"/>
        <end position="1349"/>
    </location>
</feature>
<feature type="compositionally biased region" description="Polar residues" evidence="2">
    <location>
        <begin position="789"/>
        <end position="798"/>
    </location>
</feature>
<dbReference type="EMBL" id="JAAAIN010000466">
    <property type="protein sequence ID" value="KAG0314127.1"/>
    <property type="molecule type" value="Genomic_DNA"/>
</dbReference>
<feature type="region of interest" description="Disordered" evidence="2">
    <location>
        <begin position="444"/>
        <end position="506"/>
    </location>
</feature>
<feature type="compositionally biased region" description="Low complexity" evidence="2">
    <location>
        <begin position="914"/>
        <end position="932"/>
    </location>
</feature>
<dbReference type="GO" id="GO:0005096">
    <property type="term" value="F:GTPase activator activity"/>
    <property type="evidence" value="ECO:0007669"/>
    <property type="project" value="UniProtKB-KW"/>
</dbReference>
<dbReference type="PANTHER" id="PTHR15711">
    <property type="entry name" value="RAP GTPASE-ACTIVATING PROTEIN"/>
    <property type="match status" value="1"/>
</dbReference>
<feature type="region of interest" description="Disordered" evidence="2">
    <location>
        <begin position="1396"/>
        <end position="1447"/>
    </location>
</feature>
<feature type="compositionally biased region" description="Polar residues" evidence="2">
    <location>
        <begin position="2849"/>
        <end position="2865"/>
    </location>
</feature>
<feature type="region of interest" description="Disordered" evidence="2">
    <location>
        <begin position="1557"/>
        <end position="1605"/>
    </location>
</feature>
<feature type="compositionally biased region" description="Low complexity" evidence="2">
    <location>
        <begin position="99"/>
        <end position="110"/>
    </location>
</feature>
<feature type="region of interest" description="Disordered" evidence="2">
    <location>
        <begin position="392"/>
        <end position="411"/>
    </location>
</feature>
<reference evidence="4" key="1">
    <citation type="journal article" date="2020" name="Fungal Divers.">
        <title>Resolving the Mortierellaceae phylogeny through synthesis of multi-gene phylogenetics and phylogenomics.</title>
        <authorList>
            <person name="Vandepol N."/>
            <person name="Liber J."/>
            <person name="Desiro A."/>
            <person name="Na H."/>
            <person name="Kennedy M."/>
            <person name="Barry K."/>
            <person name="Grigoriev I.V."/>
            <person name="Miller A.N."/>
            <person name="O'Donnell K."/>
            <person name="Stajich J.E."/>
            <person name="Bonito G."/>
        </authorList>
    </citation>
    <scope>NUCLEOTIDE SEQUENCE</scope>
    <source>
        <strain evidence="4">NVP60</strain>
    </source>
</reference>
<keyword evidence="5" id="KW-1185">Reference proteome</keyword>
<feature type="region of interest" description="Disordered" evidence="2">
    <location>
        <begin position="2377"/>
        <end position="2404"/>
    </location>
</feature>
<feature type="region of interest" description="Disordered" evidence="2">
    <location>
        <begin position="823"/>
        <end position="857"/>
    </location>
</feature>
<dbReference type="GO" id="GO:0051056">
    <property type="term" value="P:regulation of small GTPase mediated signal transduction"/>
    <property type="evidence" value="ECO:0007669"/>
    <property type="project" value="InterPro"/>
</dbReference>
<dbReference type="PROSITE" id="PS50085">
    <property type="entry name" value="RAPGAP"/>
    <property type="match status" value="1"/>
</dbReference>
<feature type="compositionally biased region" description="Polar residues" evidence="2">
    <location>
        <begin position="1514"/>
        <end position="1525"/>
    </location>
</feature>
<feature type="region of interest" description="Disordered" evidence="2">
    <location>
        <begin position="2909"/>
        <end position="2943"/>
    </location>
</feature>
<feature type="compositionally biased region" description="Basic and acidic residues" evidence="2">
    <location>
        <begin position="1399"/>
        <end position="1414"/>
    </location>
</feature>
<feature type="region of interest" description="Disordered" evidence="2">
    <location>
        <begin position="1503"/>
        <end position="1525"/>
    </location>
</feature>
<feature type="compositionally biased region" description="Low complexity" evidence="2">
    <location>
        <begin position="885"/>
        <end position="895"/>
    </location>
</feature>
<dbReference type="InterPro" id="IPR000331">
    <property type="entry name" value="Rap/Ran_GAP_dom"/>
</dbReference>
<feature type="compositionally biased region" description="Low complexity" evidence="2">
    <location>
        <begin position="3123"/>
        <end position="3133"/>
    </location>
</feature>
<feature type="compositionally biased region" description="Low complexity" evidence="2">
    <location>
        <begin position="1048"/>
        <end position="1066"/>
    </location>
</feature>
<feature type="region of interest" description="Disordered" evidence="2">
    <location>
        <begin position="2298"/>
        <end position="2321"/>
    </location>
</feature>
<feature type="compositionally biased region" description="Basic and acidic residues" evidence="2">
    <location>
        <begin position="1145"/>
        <end position="1161"/>
    </location>
</feature>
<dbReference type="Proteomes" id="UP000823405">
    <property type="component" value="Unassembled WGS sequence"/>
</dbReference>
<feature type="region of interest" description="Disordered" evidence="2">
    <location>
        <begin position="1327"/>
        <end position="1381"/>
    </location>
</feature>
<dbReference type="Pfam" id="PF02145">
    <property type="entry name" value="Rap_GAP"/>
    <property type="match status" value="1"/>
</dbReference>
<dbReference type="GO" id="GO:0005737">
    <property type="term" value="C:cytoplasm"/>
    <property type="evidence" value="ECO:0007669"/>
    <property type="project" value="TreeGrafter"/>
</dbReference>
<feature type="compositionally biased region" description="Polar residues" evidence="2">
    <location>
        <begin position="1860"/>
        <end position="1889"/>
    </location>
</feature>
<feature type="region of interest" description="Disordered" evidence="2">
    <location>
        <begin position="885"/>
        <end position="942"/>
    </location>
</feature>
<feature type="compositionally biased region" description="Polar residues" evidence="2">
    <location>
        <begin position="2959"/>
        <end position="2978"/>
    </location>
</feature>
<feature type="region of interest" description="Disordered" evidence="2">
    <location>
        <begin position="1039"/>
        <end position="1078"/>
    </location>
</feature>
<dbReference type="InterPro" id="IPR035974">
    <property type="entry name" value="Rap/Ran-GAP_sf"/>
</dbReference>
<feature type="region of interest" description="Disordered" evidence="2">
    <location>
        <begin position="2513"/>
        <end position="2532"/>
    </location>
</feature>
<dbReference type="Gene3D" id="3.30.1120.160">
    <property type="match status" value="1"/>
</dbReference>
<dbReference type="Gene3D" id="3.40.50.11210">
    <property type="entry name" value="Rap/Ran-GAP"/>
    <property type="match status" value="1"/>
</dbReference>
<dbReference type="OrthoDB" id="2499658at2759"/>
<protein>
    <submittedName>
        <fullName evidence="4">Signal-induced proliferation-associated 1-like protein 2</fullName>
    </submittedName>
</protein>
<evidence type="ECO:0000313" key="5">
    <source>
        <dbReference type="Proteomes" id="UP000823405"/>
    </source>
</evidence>
<feature type="domain" description="Rap-GAP" evidence="3">
    <location>
        <begin position="1964"/>
        <end position="2183"/>
    </location>
</feature>
<feature type="compositionally biased region" description="Polar residues" evidence="2">
    <location>
        <begin position="738"/>
        <end position="770"/>
    </location>
</feature>
<gene>
    <name evidence="4" type="primary">SIPA1L2</name>
    <name evidence="4" type="ORF">BGZ97_009607</name>
</gene>
<keyword evidence="1" id="KW-0343">GTPase activation</keyword>
<feature type="region of interest" description="Disordered" evidence="2">
    <location>
        <begin position="99"/>
        <end position="132"/>
    </location>
</feature>
<proteinExistence type="predicted"/>
<feature type="region of interest" description="Disordered" evidence="2">
    <location>
        <begin position="3119"/>
        <end position="3157"/>
    </location>
</feature>
<feature type="compositionally biased region" description="Basic residues" evidence="2">
    <location>
        <begin position="1415"/>
        <end position="1426"/>
    </location>
</feature>
<evidence type="ECO:0000256" key="2">
    <source>
        <dbReference type="SAM" id="MobiDB-lite"/>
    </source>
</evidence>
<feature type="compositionally biased region" description="Polar residues" evidence="2">
    <location>
        <begin position="3052"/>
        <end position="3067"/>
    </location>
</feature>
<feature type="compositionally biased region" description="Polar residues" evidence="2">
    <location>
        <begin position="1732"/>
        <end position="1753"/>
    </location>
</feature>
<sequence length="3457" mass="368787">MAALVEVNAYNTPYTSFARSATNSDISLDSESHRQDGANGSGFAVVGEDSDMAALRKFQSRHRQDRGSSSSGKSLIDTLTAHNFRRRPSLIVDLMPLPSSQQRQQRHQCQPLPPSLADMVESSQELHPHHQPEDMERLNLYTHLGLQEIHYTTGTGEEPSEQMIRQLYGHTSAPRKSHSSTLLLPRQTGYSSSDNIGVLEPHGRRRSSPGANLSGWNTSILLNTSPPGPITASPVAPSKVTSSRLGKLGRFKFPSLSLSNIHRHKQGSLNGSTSSIQSTSDDQHHATILANFNDKRRSSLSIPFKSSMFDSVVTAVPPPSPVSHIHVSDSASTFASVNTVGMTTMGPSTVGSSSNHSSISSSYHVHDTAAAASGSMGDSKKPRQSLAAFLEEQTHHPHHSSTNGKNGLPSTALVVSPAQHQQQLQLQTLQPVLSNQDIAAGVPLQQQQPHQHHQQHYGHQRQKSRSLGKSFAGSEKFSASTASVTGTSNGSIASGSSGSSSQHHHGMSLGFRSGFLRRSSRRTVSASHISSKNIFASELTAASRHDAATLAYQDLMDSQVQTGLGEGNSSNGVEVKLMIRQFESDRDIPSTAMLQDVATDTQDAHGGKHGDDGGSGAGDSGTDSISSIKSTGPVVGQYLFGDELKNLSFGDRDSALVKVDSAVDTTGAVLFEAESGLKTVSANTVADDALVVAQVTIPSTPTSPLANAAKTTTDSDKALLSKLLSGKKKSDSFLPTAKDSTLPTHILPTSATSPKGASSSPTHLYTTDSKPAQGPALIPKDKKLKLSTKTIPSSKQQEIPSTPTPPTFIPRSPAAVAASRKFLGSPGYGSSPPPSYSTHPPILGPHIPAPGTTTTSKSKFSILGASSTPNAGFSYLQSRPSLSLTMSSSAAPSKSEGVGPTSISTSSPYMPYHSSSTPLPGKSSSGFGSSGSPTPHLEPRSAVVDYRPAIHYKRQRSMSLQDADLLTADQFIALMPDDAPTKRRFSSEETLQDNNWATSVKAKNVPLPDPPTTLRSLHCTLKTKCDLVLKHLAAVSAPVPSGFPTSPQQQYQQRQDQTQQQASAAARHMPSATTSASFVPSATFSSSNLTLSTLSRSGSESLSTSTTELARTLAKEKELSLAVSPSEQILIRIQGAESGQTSLPFKDEGTGSRRVSVDDTHSKRRGSGQSFVNSATPGGVRLKKGSLVVGGGSLGSSSVGQEAEAIPTGRSSESCQGSLVPINVDQMDVVETVGMLFDEMDQIMTRMAEMFAKYISTDQFSNLLKESDEICFQAQEVCRVELDRRCSQRHHQFHQQQQHQHQQVPERDVEVVDIEFDYECKTTVEPQVSSAQNHFEPHTQTPGFNNESKTFVDPNDRQQTQSTPLSAQRNPSEQAPITITTTTDSVFASVVGPETVGDYDDRQVKKKDSKDRISHLRNRNHYKHQYRYQPQGRKPGDTDVNGEVSSEEHQGAVYDYIRTVLATAEVTMAEYMRMYNRMLVVPTNGYRIEGCNDLKKIERSLRPEHPHMPPISIATPNAGSSQPSLMSRVSVVQNASADATAPSDGSKPQTSAAILSADYNPSTSSGSPLAFASSTTTADTNQTPSSPATNIFSPSSNATQGGETMVRVKSLPESKDEWAALQKRKEMGGSPGVAGAISMGTPAAVGISVGTPGAGIGGGIGGIGTTGAAAGLATGNGIAMMGDYSKEHMGHEAYYYRNWFLGKEHRTFVGQVEGLGTVIISIIKDMVVPTETRPQIPSRSSTGSNSLSHQSSFPVPASAGATGSGSTTHPATYVRPELVHSAQSFYPGRGGSYHGNGVGGGGMMTSPRTSLEAMRVVLSASTAVTPGPGSHDSHGSGLSGIGVPHSGPGSVTGYMASPHLTASTPVTPGPHSPNSLQSSHHTGSNNNANAPPRWQYRCILRQKDVDSLRITLPEPEPSPLNNLTRRAGKPQWKTILQSIHPAITQQVASKLKKIQNNQHFEMELAKFDETMLRFNYKFGVLLVHSGQTKEEDWFSNQMSSSPRFQEFLESGALGQKVPLKGFERFSAGLDTRSESAEYSYYDTWGEGFEIMYHVSTLLPYNTVDRQQIQRKRHIGNDIVCIIFVDGDQPFVPNAIKSQFLHIFVIIRLVTLSDGTRGYSATITCDEQVPEFGPPLPDPPIFRTPAELRAFLLCKMINGENAAYKAPRLIKPHQRARSGMLENLVAKANTLAKVKDIDKKISKQQKAPPVSTSTLTSAVSPTAPSALPSGSSSQSTLLSRSSITSLTPSHSTTSGASHNQVQNHCHACHCSQCHHRSSYQHGCHHCPYDGPPCCPTATSASTSASSLGEEHAPPHHQSAHLINGRKGPIPAAIRTNSARNSLVVMGSETAATLFKSRRRNSNADSTKLEAQFYASNMSSKETEMAGSGEHPQRQQRQQQSPEQFSEGHGYIENLLSPTAPNMMTLPSPDLEPASLSVADIGPFFQQGEADHCSGSCCQTSCCYCCTSCCGCPCCDESDHALETFQARPQPDKSSSAMKSGISYHFHQQLNLQNAMKQSSKSATASPTESQFAMNLPGNSSQAEYYSHYHTVTLMNGLDVAMVNAEKKESKTLGMSLTANNKGRSKSEVDLLVTPIHETHNSSPNRHSTGLILGTATVNYPMSGSSGLNEFQHHHHSHAGIIATTPHPHHHHHYNHRGHQHSLLAAGGAIPIRPSTTTTATTGPVIHQATTAPAHSSMKGRAHNFLTTLVRRRASSNDTSGLGPTAHQITAPKNSHLSVMASSSPLGTWINTAGGQHHHSHRAHADQNPQHQQHCYHTHCCHRYQHHSSLQRHSLTSLSTNTACTASVPMAQESSAAIPIIGRPLKFKEGFNKSKTPIHINTAAAAALGSSHPNQCYQQSSHRNYNHNPPPSASTVSSTSSSSLFHSSLPSASTLHTAVSTTFRSGSWGPATGAAAAAGANSGSSTNMMLTTPSSSSSTGFSPHSLRSFASREAIHRSMFSPPQNQWDQKQGFGRSTSVGSEVLTPTPVLAIAGGTDSDDVTQTKAEGKSSSDPAQVNDTVDGQQDGFQFTESPLPYTPQGQTPPASGSKVMESRTSSDSLGGQPGSSNTTTTTTTVPTAFPPGIGNLNKTSMDYMSFKPMTSSMSSSSARNSLLEQQRYDPGLSSAAARARQQSGDVRRGRRADADPDDDDDIEDRRNSSENLARATLSWRWIVLQTTTATNSNTISIIISTTNIFTTTMDTTALIQDITTTTTIIIIITITITTPVNNNSSNILEMKDDPVLDLSLSGTSPLRSLTTQAGHHPLPPKTAISFGRTDVRPSLSRTSTSSSMKQVKRAVSVESFLGQESVLSRVPSLRSKGLGLEAALISTMVTPPGLTESHAHACTNLPLAPVCCGGGSIAHTTTGADTACVVMSSNQDKYAVPETPSSATDGAADNAVHVADPTPGLPAPAKATNAVPVVSPIARTRQDLTFILKSSESQHSCTHEVEDLDVKPIDS</sequence>
<feature type="compositionally biased region" description="Basic and acidic residues" evidence="2">
    <location>
        <begin position="602"/>
        <end position="612"/>
    </location>
</feature>
<feature type="region of interest" description="Disordered" evidence="2">
    <location>
        <begin position="2199"/>
        <end position="2257"/>
    </location>
</feature>
<feature type="compositionally biased region" description="Low complexity" evidence="2">
    <location>
        <begin position="1757"/>
        <end position="1768"/>
    </location>
</feature>
<feature type="region of interest" description="Disordered" evidence="2">
    <location>
        <begin position="1140"/>
        <end position="1175"/>
    </location>
</feature>
<feature type="compositionally biased region" description="Low complexity" evidence="2">
    <location>
        <begin position="2219"/>
        <end position="2253"/>
    </location>
</feature>
<feature type="region of interest" description="Disordered" evidence="2">
    <location>
        <begin position="2849"/>
        <end position="2879"/>
    </location>
</feature>
<name>A0A9P6R9J0_9FUNG</name>
<feature type="region of interest" description="Disordered" evidence="2">
    <location>
        <begin position="1732"/>
        <end position="1768"/>
    </location>
</feature>
<feature type="region of interest" description="Disordered" evidence="2">
    <location>
        <begin position="599"/>
        <end position="627"/>
    </location>
</feature>
<evidence type="ECO:0000256" key="1">
    <source>
        <dbReference type="ARBA" id="ARBA00022468"/>
    </source>
</evidence>
<feature type="compositionally biased region" description="Polar residues" evidence="2">
    <location>
        <begin position="400"/>
        <end position="409"/>
    </location>
</feature>
<feature type="region of interest" description="Disordered" evidence="2">
    <location>
        <begin position="58"/>
        <end position="80"/>
    </location>
</feature>
<organism evidence="4 5">
    <name type="scientific">Linnemannia gamsii</name>
    <dbReference type="NCBI Taxonomy" id="64522"/>
    <lineage>
        <taxon>Eukaryota</taxon>
        <taxon>Fungi</taxon>
        <taxon>Fungi incertae sedis</taxon>
        <taxon>Mucoromycota</taxon>
        <taxon>Mortierellomycotina</taxon>
        <taxon>Mortierellomycetes</taxon>
        <taxon>Mortierellales</taxon>
        <taxon>Mortierellaceae</taxon>
        <taxon>Linnemannia</taxon>
    </lineage>
</organism>
<feature type="region of interest" description="Disordered" evidence="2">
    <location>
        <begin position="1823"/>
        <end position="1891"/>
    </location>
</feature>
<comment type="caution">
    <text evidence="4">The sequence shown here is derived from an EMBL/GenBank/DDBJ whole genome shotgun (WGS) entry which is preliminary data.</text>
</comment>
<dbReference type="InterPro" id="IPR050989">
    <property type="entry name" value="Rap1_Ran_GAP"/>
</dbReference>
<feature type="compositionally biased region" description="Basic and acidic residues" evidence="2">
    <location>
        <begin position="3135"/>
        <end position="3144"/>
    </location>
</feature>
<evidence type="ECO:0000259" key="3">
    <source>
        <dbReference type="PROSITE" id="PS50085"/>
    </source>
</evidence>
<feature type="compositionally biased region" description="Basic residues" evidence="2">
    <location>
        <begin position="450"/>
        <end position="466"/>
    </location>
</feature>
<feature type="compositionally biased region" description="Low complexity" evidence="2">
    <location>
        <begin position="486"/>
        <end position="506"/>
    </location>
</feature>
<feature type="compositionally biased region" description="Polar residues" evidence="2">
    <location>
        <begin position="2209"/>
        <end position="2218"/>
    </location>
</feature>
<feature type="region of interest" description="Disordered" evidence="2">
    <location>
        <begin position="2958"/>
        <end position="3086"/>
    </location>
</feature>
<evidence type="ECO:0000313" key="4">
    <source>
        <dbReference type="EMBL" id="KAG0314127.1"/>
    </source>
</evidence>
<dbReference type="PANTHER" id="PTHR15711:SF22">
    <property type="entry name" value="RAP-GAP DOMAIN-CONTAINING PROTEIN"/>
    <property type="match status" value="1"/>
</dbReference>
<feature type="region of interest" description="Disordered" evidence="2">
    <location>
        <begin position="789"/>
        <end position="808"/>
    </location>
</feature>
<feature type="compositionally biased region" description="Polar residues" evidence="2">
    <location>
        <begin position="2999"/>
        <end position="3030"/>
    </location>
</feature>
<feature type="compositionally biased region" description="Polar residues" evidence="2">
    <location>
        <begin position="1357"/>
        <end position="1381"/>
    </location>
</feature>